<sequence length="953" mass="108274">MLDRKHIVPEVYDHLETNEDTLADENNLAHHVDVCLDQLESMRSNLSLTSSPSSVLKLEIETLFMDTDSKMATEMERIAIILCRIAHRIIRAEALSETDYSMLLQIFELGLFLAQFKDRWLSSLEKSRALQANGWSTQKEFISPGPLFSSARELISLAQEYILRQSVLSGNRCDLCAYALANINGVYAPSLSLLLHAQKEEKVNSSKPAAAEAESELEPSNTNHAIPLDHFYFLLYNMAGMSESKSKILAKWVNNASEELDLTVLYLPQISTQLYFKDEIQRMKNLEEVIGIVQAANTHAILSIHSVVIHSHRKGKLQTRDLSELLINTYTKEGAEYTIQILQAISKYNPVAAESLTKSLIIIGGAIEIAKYFFKTAFIIDRDYAESCILCSSQIEHIPKNMLRLLCDSDYFRLLCEEKNLFQQIVKTVSEEHSNKAVVTRNNEVTIRSYWDIGRFCERVFLVQNITIESLEKGLLLMLYFPDMSLKIKKIVWDEIDKKGMHAVGRAVDRLISAIYMSNGLEIKKSSAEKEQQREVSIDKSRFSASVSDEIDHIIDVLNHYREIPSVQKQLLKLAKCLGVFSILFSAEPDAFTIKCICREVKKLRKDSKRLHEFIMQLKERNELHCDSYWFTQAKKQISLGGSIRLLRPIMQQNDMLYLLNNEEDIVYLLRLISKRSVPDIDMAASLLEKLEVDSPGEVGLVLGSRSSISMTVPSKNKPITAYLMLTQKEFTGRQSVFKASNKNSEFEVFIRDGMLMTYSKKVIKDKNHTVEEVECKVEHVLNQEADSTPGVCSRGGWAISMGITLTSKQCMLVIGDISIKSPHGIKPTELVIGEEFKGVLNRALILEESYKKGRLSSRPGDAYYIENIISIERACQYYNRFGVLIDSLVPYVINGSTKVRMINVLKGTASQWRVSERLCRHISKLSAKHYQIEEVLHSNLLPPATLTEYLIK</sequence>
<keyword evidence="2" id="KW-1185">Reference proteome</keyword>
<organism evidence="1 2">
    <name type="scientific">Nematocida ausubeli (strain ATCC PRA-371 / ERTm2)</name>
    <name type="common">Nematode killer fungus</name>
    <dbReference type="NCBI Taxonomy" id="1913371"/>
    <lineage>
        <taxon>Eukaryota</taxon>
        <taxon>Fungi</taxon>
        <taxon>Fungi incertae sedis</taxon>
        <taxon>Microsporidia</taxon>
        <taxon>Nematocida</taxon>
    </lineage>
</organism>
<dbReference type="EMBL" id="AKIJ01000002">
    <property type="protein sequence ID" value="KFG26684.1"/>
    <property type="molecule type" value="Genomic_DNA"/>
</dbReference>
<protein>
    <submittedName>
        <fullName evidence="1">Uncharacterized protein</fullName>
    </submittedName>
</protein>
<dbReference type="AlphaFoldDB" id="A0A086J3G6"/>
<reference evidence="1 2" key="1">
    <citation type="journal article" date="2014" name="Genome Announc.">
        <title>Genome Sequence of the Microsporidian Species Nematocida sp1 Strain ERTm6 (ATCC PRA-372).</title>
        <authorList>
            <person name="Bakowski M.A."/>
            <person name="Priest M."/>
            <person name="Young S."/>
            <person name="Cuomo C.A."/>
            <person name="Troemel E.R."/>
        </authorList>
    </citation>
    <scope>NUCLEOTIDE SEQUENCE [LARGE SCALE GENOMIC DNA]</scope>
    <source>
        <strain evidence="1 2">ERTm6</strain>
    </source>
</reference>
<dbReference type="GeneID" id="77675808"/>
<proteinExistence type="predicted"/>
<gene>
    <name evidence="1" type="ORF">NESG_00835</name>
</gene>
<name>A0A086J3G6_NEMA1</name>
<evidence type="ECO:0000313" key="1">
    <source>
        <dbReference type="EMBL" id="KFG26684.1"/>
    </source>
</evidence>
<comment type="caution">
    <text evidence="1">The sequence shown here is derived from an EMBL/GenBank/DDBJ whole genome shotgun (WGS) entry which is preliminary data.</text>
</comment>
<evidence type="ECO:0000313" key="2">
    <source>
        <dbReference type="Proteomes" id="UP000054524"/>
    </source>
</evidence>
<dbReference type="Proteomes" id="UP000054524">
    <property type="component" value="Unassembled WGS sequence"/>
</dbReference>
<dbReference type="HOGENOM" id="CLU_309292_0_0_1"/>
<dbReference type="RefSeq" id="XP_052905239.1">
    <property type="nucleotide sequence ID" value="XM_053048479.1"/>
</dbReference>
<accession>A0A086J3G6</accession>